<dbReference type="Gene3D" id="3.90.190.10">
    <property type="entry name" value="Protein tyrosine phosphatase superfamily"/>
    <property type="match status" value="2"/>
</dbReference>
<keyword evidence="8" id="KW-0812">Transmembrane</keyword>
<sequence>MVGRAYSSFDIDHAMRWRFQWRRWRQIRSDVDASRLARKFLSIKTMSAIGPLRHGSRQLSAIRYHYNHSGPFPHVVGGFQSASKRVREVGLSVTGDLTSVAPVLMPTALMHAVLALLWLGVGGNERCQRDEDCVKNGRCLDVPAVKGHDKGEHVKACFCPKACAPAVPVECIRSRQCVVASSPDTYGNQCDKHTKLCLCRAPKDRKHVCSKRNLKITFLNVTRSSVYLGEPFNVTCCVNMEPESVLLRWFHNGSEKRSDYTPDEFQLCWKLNVSAARFHDSGTYVCSVSTDVHPAPVNASVVVQVRGSRFFAFVKNADGKDSSPARENKSNLPAPLDLNYTNAYLTLKAVVINSTALKVDWTSNPVAESIKLRVESLDGAVVFDGKLAGKDRPHVITNIKPSSEYSISAQTIVGDGKRPIYRKVIVQTFGEAETAPPGPPRDLSLRIIDQVSRTKCRVAWGPPIPSGGSVHYYMVDFYGVVRRQVVHGVRTGGQLHRPKSSNCRNLHHVTPRLEAKDNVTFCEFEGLLSNRNYSATVVAVGAFGKSSPTYASSQCLTSFGPPTNIETPVAKKGLDDKTITVEFQSVPDDINGPITCYFLAIIPCTLNVNFSQLPPPAYMNFDVYERAMQSNLHVIFQPIFAYIAEAYYELPRRTIIGDSQQVISSDSRTLDFLGRFLPQDGELERGYKYIGFLIARVDPDRTVYNLSNSRPDILPSWLQPTYSFSGYFKPVYLGDAKVTMVDHQRKNYYETVYLLAVGLSVLIVIAVFGSIGCFYYSHIKGWLKTILCVETNFVSDRNSFTDLQRVTKCRDFQPTSADDLPAEYLLRHRDSNFLFTVEFESLPHYNFDTVASDLPENASKNRYNDIKAFDVTRVKLKPSSKEGMEQCGDYINANYIQGYKGSKLFIAAQGPTLDTVNDFWRLIWEQDVRVVVMVTNLQEKYRTMCIKYWPEHATSTYGKIEVKPVDWSFFCDYVIRSFSIRCLADQPDKSNVENEQDTLLKTESRTVLQYHYTGWYDYRAPEGSFGFLRFMKQFKKLEIARDIPVLVHCSAGVGRTGTFIAVDSLMDQMAEEGCVDVFGFVSNLRRQRNFMVQSLDQYVFIYKALAEWHMFGDTDVDAERIEEHVRELRRQPVDDPTALTEMEKEFNKLLLTLEDQPSSEFAHKEFNEAKSRYRSVVPYDRNRVILAPLFGHEDATYINASFVRGYFCRYILTQDPMKNTIWDFWRMIVEQNVSCIVMLTEESSLEPGERYWPAELNHGVSFGDKPILTVQKVHEEHMPNYIFRKFNVSNSKENELRKVGMFSFKDWSSDVAVPDVGESDGGKRLTTTVPSLPNSTASLFDLVGKVSQRQLDYVESGPIVIHCRDGSERSGLYCAISSLLDRLRREGKVDVFKTVKTLQVQRSHIVSSLAQYDFCYQCVLDYLQSFG</sequence>
<dbReference type="InterPro" id="IPR036179">
    <property type="entry name" value="Ig-like_dom_sf"/>
</dbReference>
<keyword evidence="6 8" id="KW-0472">Membrane</keyword>
<dbReference type="SUPFAM" id="SSF49265">
    <property type="entry name" value="Fibronectin type III"/>
    <property type="match status" value="2"/>
</dbReference>
<evidence type="ECO:0000256" key="1">
    <source>
        <dbReference type="ARBA" id="ARBA00004167"/>
    </source>
</evidence>
<evidence type="ECO:0000256" key="4">
    <source>
        <dbReference type="ARBA" id="ARBA00022801"/>
    </source>
</evidence>
<dbReference type="InterPro" id="IPR036116">
    <property type="entry name" value="FN3_sf"/>
</dbReference>
<dbReference type="PROSITE" id="PS50853">
    <property type="entry name" value="FN3"/>
    <property type="match status" value="1"/>
</dbReference>
<dbReference type="PROSITE" id="PS50055">
    <property type="entry name" value="TYR_PHOSPHATASE_PTP"/>
    <property type="match status" value="2"/>
</dbReference>
<proteinExistence type="predicted"/>
<keyword evidence="5" id="KW-0904">Protein phosphatase</keyword>
<dbReference type="CDD" id="cd00047">
    <property type="entry name" value="PTPc"/>
    <property type="match status" value="2"/>
</dbReference>
<dbReference type="InterPro" id="IPR007110">
    <property type="entry name" value="Ig-like_dom"/>
</dbReference>
<dbReference type="SUPFAM" id="SSF48726">
    <property type="entry name" value="Immunoglobulin"/>
    <property type="match status" value="1"/>
</dbReference>
<comment type="catalytic activity">
    <reaction evidence="7">
        <text>O-phospho-L-tyrosyl-[protein] + H2O = L-tyrosyl-[protein] + phosphate</text>
        <dbReference type="Rhea" id="RHEA:10684"/>
        <dbReference type="Rhea" id="RHEA-COMP:10136"/>
        <dbReference type="Rhea" id="RHEA-COMP:20101"/>
        <dbReference type="ChEBI" id="CHEBI:15377"/>
        <dbReference type="ChEBI" id="CHEBI:43474"/>
        <dbReference type="ChEBI" id="CHEBI:46858"/>
        <dbReference type="ChEBI" id="CHEBI:61978"/>
        <dbReference type="EC" id="3.1.3.48"/>
    </reaction>
</comment>
<feature type="transmembrane region" description="Helical" evidence="8">
    <location>
        <begin position="752"/>
        <end position="776"/>
    </location>
</feature>
<dbReference type="InterPro" id="IPR003961">
    <property type="entry name" value="FN3_dom"/>
</dbReference>
<evidence type="ECO:0000256" key="6">
    <source>
        <dbReference type="ARBA" id="ARBA00023136"/>
    </source>
</evidence>
<dbReference type="PANTHER" id="PTHR19134">
    <property type="entry name" value="RECEPTOR-TYPE TYROSINE-PROTEIN PHOSPHATASE"/>
    <property type="match status" value="1"/>
</dbReference>
<dbReference type="FunFam" id="3.90.190.10:FF:000185">
    <property type="entry name" value="Predicted protein"/>
    <property type="match status" value="1"/>
</dbReference>
<dbReference type="SMART" id="SM00060">
    <property type="entry name" value="FN3"/>
    <property type="match status" value="2"/>
</dbReference>
<feature type="domain" description="Tyrosine specific protein phosphatases" evidence="10">
    <location>
        <begin position="1025"/>
        <end position="1099"/>
    </location>
</feature>
<dbReference type="InterPro" id="IPR000387">
    <property type="entry name" value="Tyr_Pase_dom"/>
</dbReference>
<accession>A0A085MIJ2</accession>
<dbReference type="InterPro" id="IPR003599">
    <property type="entry name" value="Ig_sub"/>
</dbReference>
<dbReference type="CDD" id="cd00063">
    <property type="entry name" value="FN3"/>
    <property type="match status" value="1"/>
</dbReference>
<keyword evidence="3" id="KW-0732">Signal</keyword>
<reference evidence="13 14" key="1">
    <citation type="journal article" date="2014" name="Nat. Genet.">
        <title>Genome and transcriptome of the porcine whipworm Trichuris suis.</title>
        <authorList>
            <person name="Jex A.R."/>
            <person name="Nejsum P."/>
            <person name="Schwarz E.M."/>
            <person name="Hu L."/>
            <person name="Young N.D."/>
            <person name="Hall R.S."/>
            <person name="Korhonen P.K."/>
            <person name="Liao S."/>
            <person name="Thamsborg S."/>
            <person name="Xia J."/>
            <person name="Xu P."/>
            <person name="Wang S."/>
            <person name="Scheerlinck J.P."/>
            <person name="Hofmann A."/>
            <person name="Sternberg P.W."/>
            <person name="Wang J."/>
            <person name="Gasser R.B."/>
        </authorList>
    </citation>
    <scope>NUCLEOTIDE SEQUENCE [LARGE SCALE GENOMIC DNA]</scope>
    <source>
        <strain evidence="13">DCEP-RM93M</strain>
    </source>
</reference>
<evidence type="ECO:0000313" key="14">
    <source>
        <dbReference type="Proteomes" id="UP000030764"/>
    </source>
</evidence>
<protein>
    <recommendedName>
        <fullName evidence="2">protein-tyrosine-phosphatase</fullName>
        <ecNumber evidence="2">3.1.3.48</ecNumber>
    </recommendedName>
</protein>
<name>A0A085MIJ2_9BILA</name>
<feature type="domain" description="Tyrosine specific protein phosphatases" evidence="10">
    <location>
        <begin position="1337"/>
        <end position="1413"/>
    </location>
</feature>
<dbReference type="GO" id="GO:0004725">
    <property type="term" value="F:protein tyrosine phosphatase activity"/>
    <property type="evidence" value="ECO:0007669"/>
    <property type="project" value="UniProtKB-EC"/>
</dbReference>
<dbReference type="PROSITE" id="PS00383">
    <property type="entry name" value="TYR_PHOSPHATASE_1"/>
    <property type="match status" value="2"/>
</dbReference>
<dbReference type="Pfam" id="PF00102">
    <property type="entry name" value="Y_phosphatase"/>
    <property type="match status" value="2"/>
</dbReference>
<dbReference type="Gene3D" id="2.60.40.10">
    <property type="entry name" value="Immunoglobulins"/>
    <property type="match status" value="2"/>
</dbReference>
<keyword evidence="4" id="KW-0378">Hydrolase</keyword>
<feature type="domain" description="Ig-like" evidence="11">
    <location>
        <begin position="202"/>
        <end position="302"/>
    </location>
</feature>
<dbReference type="InterPro" id="IPR013151">
    <property type="entry name" value="Immunoglobulin_dom"/>
</dbReference>
<feature type="domain" description="Tyrosine-protein phosphatase" evidence="9">
    <location>
        <begin position="835"/>
        <end position="1108"/>
    </location>
</feature>
<dbReference type="PRINTS" id="PR00700">
    <property type="entry name" value="PRTYPHPHTASE"/>
</dbReference>
<evidence type="ECO:0000259" key="10">
    <source>
        <dbReference type="PROSITE" id="PS50056"/>
    </source>
</evidence>
<evidence type="ECO:0000256" key="3">
    <source>
        <dbReference type="ARBA" id="ARBA00022729"/>
    </source>
</evidence>
<dbReference type="PROSITE" id="PS50835">
    <property type="entry name" value="IG_LIKE"/>
    <property type="match status" value="1"/>
</dbReference>
<evidence type="ECO:0000256" key="2">
    <source>
        <dbReference type="ARBA" id="ARBA00013064"/>
    </source>
</evidence>
<feature type="domain" description="Fibronectin type-III" evidence="12">
    <location>
        <begin position="439"/>
        <end position="562"/>
    </location>
</feature>
<dbReference type="EC" id="3.1.3.48" evidence="2"/>
<dbReference type="PROSITE" id="PS50056">
    <property type="entry name" value="TYR_PHOSPHATASE_2"/>
    <property type="match status" value="2"/>
</dbReference>
<dbReference type="InterPro" id="IPR003595">
    <property type="entry name" value="Tyr_Pase_cat"/>
</dbReference>
<dbReference type="SMART" id="SM00409">
    <property type="entry name" value="IG"/>
    <property type="match status" value="1"/>
</dbReference>
<dbReference type="InterPro" id="IPR029021">
    <property type="entry name" value="Prot-tyrosine_phosphatase-like"/>
</dbReference>
<dbReference type="GO" id="GO:0016020">
    <property type="term" value="C:membrane"/>
    <property type="evidence" value="ECO:0007669"/>
    <property type="project" value="UniProtKB-SubCell"/>
</dbReference>
<dbReference type="InterPro" id="IPR013783">
    <property type="entry name" value="Ig-like_fold"/>
</dbReference>
<dbReference type="EMBL" id="KL363190">
    <property type="protein sequence ID" value="KFD57038.1"/>
    <property type="molecule type" value="Genomic_DNA"/>
</dbReference>
<dbReference type="Proteomes" id="UP000030764">
    <property type="component" value="Unassembled WGS sequence"/>
</dbReference>
<evidence type="ECO:0000256" key="8">
    <source>
        <dbReference type="SAM" id="Phobius"/>
    </source>
</evidence>
<dbReference type="SUPFAM" id="SSF52799">
    <property type="entry name" value="(Phosphotyrosine protein) phosphatases II"/>
    <property type="match status" value="2"/>
</dbReference>
<comment type="subcellular location">
    <subcellularLocation>
        <location evidence="1">Membrane</location>
        <topology evidence="1">Single-pass membrane protein</topology>
    </subcellularLocation>
</comment>
<evidence type="ECO:0000259" key="11">
    <source>
        <dbReference type="PROSITE" id="PS50835"/>
    </source>
</evidence>
<dbReference type="Pfam" id="PF00047">
    <property type="entry name" value="ig"/>
    <property type="match status" value="1"/>
</dbReference>
<keyword evidence="14" id="KW-1185">Reference proteome</keyword>
<evidence type="ECO:0000259" key="9">
    <source>
        <dbReference type="PROSITE" id="PS50055"/>
    </source>
</evidence>
<dbReference type="PANTHER" id="PTHR19134:SF495">
    <property type="entry name" value="TYROSINE-PROTEIN PHOSPHATASE 69D"/>
    <property type="match status" value="1"/>
</dbReference>
<dbReference type="InterPro" id="IPR050348">
    <property type="entry name" value="Protein-Tyr_Phosphatase"/>
</dbReference>
<dbReference type="SMART" id="SM00404">
    <property type="entry name" value="PTPc_motif"/>
    <property type="match status" value="2"/>
</dbReference>
<evidence type="ECO:0000313" key="13">
    <source>
        <dbReference type="EMBL" id="KFD57038.1"/>
    </source>
</evidence>
<evidence type="ECO:0000259" key="12">
    <source>
        <dbReference type="PROSITE" id="PS50853"/>
    </source>
</evidence>
<gene>
    <name evidence="13" type="ORF">M513_01923</name>
</gene>
<dbReference type="SMART" id="SM00194">
    <property type="entry name" value="PTPc"/>
    <property type="match status" value="2"/>
</dbReference>
<dbReference type="InterPro" id="IPR000242">
    <property type="entry name" value="PTP_cat"/>
</dbReference>
<keyword evidence="8" id="KW-1133">Transmembrane helix</keyword>
<feature type="domain" description="Tyrosine-protein phosphatase" evidence="9">
    <location>
        <begin position="1142"/>
        <end position="1422"/>
    </location>
</feature>
<evidence type="ECO:0000256" key="5">
    <source>
        <dbReference type="ARBA" id="ARBA00022912"/>
    </source>
</evidence>
<organism evidence="13 14">
    <name type="scientific">Trichuris suis</name>
    <name type="common">pig whipworm</name>
    <dbReference type="NCBI Taxonomy" id="68888"/>
    <lineage>
        <taxon>Eukaryota</taxon>
        <taxon>Metazoa</taxon>
        <taxon>Ecdysozoa</taxon>
        <taxon>Nematoda</taxon>
        <taxon>Enoplea</taxon>
        <taxon>Dorylaimia</taxon>
        <taxon>Trichinellida</taxon>
        <taxon>Trichuridae</taxon>
        <taxon>Trichuris</taxon>
    </lineage>
</organism>
<evidence type="ECO:0000256" key="7">
    <source>
        <dbReference type="ARBA" id="ARBA00051722"/>
    </source>
</evidence>
<dbReference type="InterPro" id="IPR016130">
    <property type="entry name" value="Tyr_Pase_AS"/>
</dbReference>